<dbReference type="Pfam" id="PF07677">
    <property type="entry name" value="A2M_recep"/>
    <property type="match status" value="1"/>
</dbReference>
<dbReference type="InterPro" id="IPR013783">
    <property type="entry name" value="Ig-like_fold"/>
</dbReference>
<organism evidence="3">
    <name type="scientific">Oppiella nova</name>
    <dbReference type="NCBI Taxonomy" id="334625"/>
    <lineage>
        <taxon>Eukaryota</taxon>
        <taxon>Metazoa</taxon>
        <taxon>Ecdysozoa</taxon>
        <taxon>Arthropoda</taxon>
        <taxon>Chelicerata</taxon>
        <taxon>Arachnida</taxon>
        <taxon>Acari</taxon>
        <taxon>Acariformes</taxon>
        <taxon>Sarcoptiformes</taxon>
        <taxon>Oribatida</taxon>
        <taxon>Brachypylina</taxon>
        <taxon>Oppioidea</taxon>
        <taxon>Oppiidae</taxon>
        <taxon>Oppiella</taxon>
    </lineage>
</organism>
<evidence type="ECO:0000259" key="1">
    <source>
        <dbReference type="Pfam" id="PF07677"/>
    </source>
</evidence>
<proteinExistence type="predicted"/>
<evidence type="ECO:0008006" key="5">
    <source>
        <dbReference type="Google" id="ProtNLM"/>
    </source>
</evidence>
<dbReference type="PANTHER" id="PTHR11412">
    <property type="entry name" value="MACROGLOBULIN / COMPLEMENT"/>
    <property type="match status" value="1"/>
</dbReference>
<dbReference type="InterPro" id="IPR008930">
    <property type="entry name" value="Terpenoid_cyclase/PrenylTrfase"/>
</dbReference>
<keyword evidence="4" id="KW-1185">Reference proteome</keyword>
<dbReference type="EMBL" id="OC919755">
    <property type="protein sequence ID" value="CAD7651881.1"/>
    <property type="molecule type" value="Genomic_DNA"/>
</dbReference>
<evidence type="ECO:0000313" key="3">
    <source>
        <dbReference type="EMBL" id="CAD7651881.1"/>
    </source>
</evidence>
<feature type="domain" description="Alpha-macroglobulin-like TED" evidence="2">
    <location>
        <begin position="495"/>
        <end position="699"/>
    </location>
</feature>
<dbReference type="Proteomes" id="UP000728032">
    <property type="component" value="Unassembled WGS sequence"/>
</dbReference>
<sequence length="992" mass="113174">MIKNMIQNKSMPYVDNDMITVSKMKIKIPKQPALHNNQMTRILMYYLDPNTNQLIADSSAFLTTCIENNKHITQISGTTDSATGALNLKLKTEGRSATCATRVSQNKPYYSLKRINEFIDKFNVRQEFQSKDKCEKMYGLKKMEMESNYSPYMAPYGLDSMATNTYDPVINYGDAWDAFNSMGLAVQSNTQLDDSPCDWDLYPTDILSQLNELKRNNQMKYVIKEQMINKPYAMYQMQDMERSLFNEVLDWNVVNTDDSTGSIDRQISHELVQSSQQLYADTVCVNKGTGITYASSVIDTNGQLMNKKKQSVRMTVMSAPMEARIGDSLVYKVMVEPMAPLSQMSQCLPVELMVEPSEYYDLMAANPKSQCICGQTGQPMQVVIKPKKVGAIKVKLMAKYATDMMADTQCSQTIYSSQMTTFEPQMIIKQLAISPMGIVSNKFNHQVVCNNHNNIVRNTESDIKIQDLSQMMSSSDISSNMIVTNDILEPMYTYIKKTMSVHNHNAMDSLSTYSAAYYLYQYLNNQTTSSWMHKKSDVMEEMSRAYQSLMTYRHMDGSYGMLKSRHRHDTTRSELGLTVSVFKVLAQSRPYMAYSEQMVNGQRVNKLKDTLRWIYGQQATDGCFKVNREASRVYNVWPMNFENDYQLTAYVLASLLESENDYQLTAYVLASLLESGLDYSSKPLYKAYNCLSQNSQQFLTNIDFKPLTAILYNYIQILSGNTLESDVWMKAVKKAMINHNKHNVNKNDDEVMDEVMVSYLALSALLSNDKSGAKAFGERLIHVPNDMSALWRTPISCYAITKLWPVMANMRSPATVETQHNIQSTGMKMSMKGRGCVMVANTAVKTQMATKGTYFDIKMNGLDNGVVSCNNRRLNVCIEERETFNATLHPVVIMQMVTGFEVDRNLLKKMMDDTEVITKYKRRGPELMLFMRPMYRQQQPSGQSSCFTVPVIQKHAMYGQNEAHIKIYDSFNEDINDVMAYKIPIECHIVSQ</sequence>
<dbReference type="InterPro" id="IPR011626">
    <property type="entry name" value="Alpha-macroglobulin_TED"/>
</dbReference>
<name>A0A7R9M1P7_9ACAR</name>
<dbReference type="InterPro" id="IPR036595">
    <property type="entry name" value="A-macroglobulin_rcpt-bd_sf"/>
</dbReference>
<gene>
    <name evidence="3" type="ORF">ONB1V03_LOCUS8549</name>
</gene>
<dbReference type="EMBL" id="CAJPVJ010004930">
    <property type="protein sequence ID" value="CAG2169065.1"/>
    <property type="molecule type" value="Genomic_DNA"/>
</dbReference>
<reference evidence="3" key="1">
    <citation type="submission" date="2020-11" db="EMBL/GenBank/DDBJ databases">
        <authorList>
            <person name="Tran Van P."/>
        </authorList>
    </citation>
    <scope>NUCLEOTIDE SEQUENCE</scope>
</reference>
<dbReference type="AlphaFoldDB" id="A0A7R9M1P7"/>
<dbReference type="SUPFAM" id="SSF48239">
    <property type="entry name" value="Terpenoid cyclases/Protein prenyltransferases"/>
    <property type="match status" value="1"/>
</dbReference>
<dbReference type="InterPro" id="IPR050473">
    <property type="entry name" value="A2M/Complement_sys"/>
</dbReference>
<feature type="domain" description="Alpha-macroglobulin receptor-binding" evidence="1">
    <location>
        <begin position="891"/>
        <end position="981"/>
    </location>
</feature>
<dbReference type="Pfam" id="PF07678">
    <property type="entry name" value="TED_complement"/>
    <property type="match status" value="1"/>
</dbReference>
<dbReference type="CDD" id="cd02891">
    <property type="entry name" value="A2M_like"/>
    <property type="match status" value="1"/>
</dbReference>
<accession>A0A7R9M1P7</accession>
<dbReference type="Gene3D" id="1.50.10.20">
    <property type="match status" value="1"/>
</dbReference>
<dbReference type="GO" id="GO:0005615">
    <property type="term" value="C:extracellular space"/>
    <property type="evidence" value="ECO:0007669"/>
    <property type="project" value="InterPro"/>
</dbReference>
<dbReference type="Gene3D" id="2.60.40.10">
    <property type="entry name" value="Immunoglobulins"/>
    <property type="match status" value="1"/>
</dbReference>
<dbReference type="PANTHER" id="PTHR11412:SF171">
    <property type="entry name" value="PREGNANCY ZONE PROTEIN-LIKE PROTEIN"/>
    <property type="match status" value="1"/>
</dbReference>
<dbReference type="InterPro" id="IPR009048">
    <property type="entry name" value="A-macroglobulin_rcpt-bd"/>
</dbReference>
<evidence type="ECO:0000313" key="4">
    <source>
        <dbReference type="Proteomes" id="UP000728032"/>
    </source>
</evidence>
<dbReference type="OrthoDB" id="6531980at2759"/>
<evidence type="ECO:0000259" key="2">
    <source>
        <dbReference type="Pfam" id="PF07678"/>
    </source>
</evidence>
<dbReference type="Gene3D" id="2.60.40.690">
    <property type="entry name" value="Alpha-macroglobulin, receptor-binding domain"/>
    <property type="match status" value="1"/>
</dbReference>
<dbReference type="SUPFAM" id="SSF49410">
    <property type="entry name" value="Alpha-macroglobulin receptor domain"/>
    <property type="match status" value="1"/>
</dbReference>
<protein>
    <recommendedName>
        <fullName evidence="5">Alpha-macroglobulin receptor-binding domain-containing protein</fullName>
    </recommendedName>
</protein>